<dbReference type="Pfam" id="PF10607">
    <property type="entry name" value="CTLH"/>
    <property type="match status" value="1"/>
</dbReference>
<feature type="domain" description="RING-Gid-type" evidence="9">
    <location>
        <begin position="415"/>
        <end position="473"/>
    </location>
</feature>
<dbReference type="GO" id="GO:0005634">
    <property type="term" value="C:nucleus"/>
    <property type="evidence" value="ECO:0007669"/>
    <property type="project" value="TreeGrafter"/>
</dbReference>
<evidence type="ECO:0000256" key="1">
    <source>
        <dbReference type="ARBA" id="ARBA00004496"/>
    </source>
</evidence>
<dbReference type="PROSITE" id="PS50897">
    <property type="entry name" value="CTLH"/>
    <property type="match status" value="1"/>
</dbReference>
<dbReference type="GO" id="GO:0034657">
    <property type="term" value="C:GID complex"/>
    <property type="evidence" value="ECO:0007669"/>
    <property type="project" value="TreeGrafter"/>
</dbReference>
<evidence type="ECO:0000256" key="2">
    <source>
        <dbReference type="ARBA" id="ARBA00010615"/>
    </source>
</evidence>
<dbReference type="InterPro" id="IPR006595">
    <property type="entry name" value="CTLH_C"/>
</dbReference>
<keyword evidence="3" id="KW-0963">Cytoplasm</keyword>
<reference evidence="10" key="2">
    <citation type="submission" date="2021-01" db="EMBL/GenBank/DDBJ databases">
        <authorList>
            <person name="Schikora-Tamarit M.A."/>
        </authorList>
    </citation>
    <scope>NUCLEOTIDE SEQUENCE</scope>
    <source>
        <strain evidence="10">CBS2887</strain>
    </source>
</reference>
<dbReference type="AlphaFoldDB" id="A0A9P8TMP8"/>
<evidence type="ECO:0000259" key="8">
    <source>
        <dbReference type="PROSITE" id="PS50897"/>
    </source>
</evidence>
<gene>
    <name evidence="10" type="ORF">WICPIJ_004497</name>
</gene>
<dbReference type="EMBL" id="JAEUBG010002418">
    <property type="protein sequence ID" value="KAH3684526.1"/>
    <property type="molecule type" value="Genomic_DNA"/>
</dbReference>
<proteinExistence type="inferred from homology"/>
<dbReference type="GO" id="GO:0005737">
    <property type="term" value="C:cytoplasm"/>
    <property type="evidence" value="ECO:0007669"/>
    <property type="project" value="UniProtKB-SubCell"/>
</dbReference>
<feature type="domain" description="CTLH" evidence="8">
    <location>
        <begin position="187"/>
        <end position="244"/>
    </location>
</feature>
<sequence>MTVPVLTAQSDTNFTKADSIHDPNVDLQIKLQSYSYRIPLEMIRQNFKTIQKLEERQLKKLEEFKKSLKSSKTPEQTSSIKKSLITSLKLFEKKLTRQVKIEEELLSRINARAEHLAKLKPLQEAYQTSPSEITKDELLNWYRDQTNLLIITHLLKESNDPNVSDEDKLGLKLMKSLHMEKLVDYDVLTQASRISQDIKRGKLTSLITWITENKTYLTKIRSELEFQTRFQEYIELIKNDKTKEALAVFQNHLSSFAKTNFDEITQASSLLVINPGSLESLKTKNHSKYDTHREPYYPSLFRNQESHNTFSQYLHFFSPDRYESLSEIFQTVYYELHGIPKSDPLMVYLSIGISALKTKSCQCPEIKKSSPIASFEDILREKLQPKSDTCQHSASVEENSTATIINSIRPQIPSCPVCSLEFRGLASTLPYAHNTKSSLFENPIMLPNGNIFDRERLIGFTRAYLTAIKTQKIDLSGHEDEYYLQTDVSKSYPTGLRGVIDPIEGVWYDCSDMVTVFPS</sequence>
<evidence type="ECO:0000256" key="6">
    <source>
        <dbReference type="ARBA" id="ARBA00022833"/>
    </source>
</evidence>
<dbReference type="PANTHER" id="PTHR12170:SF2">
    <property type="entry name" value="E3 UBIQUITIN-PROTEIN TRANSFERASE MAEA"/>
    <property type="match status" value="1"/>
</dbReference>
<dbReference type="SMART" id="SM00668">
    <property type="entry name" value="CTLH"/>
    <property type="match status" value="1"/>
</dbReference>
<evidence type="ECO:0000313" key="10">
    <source>
        <dbReference type="EMBL" id="KAH3684526.1"/>
    </source>
</evidence>
<keyword evidence="11" id="KW-1185">Reference proteome</keyword>
<comment type="subcellular location">
    <subcellularLocation>
        <location evidence="1">Cytoplasm</location>
    </subcellularLocation>
</comment>
<comment type="similarity">
    <text evidence="2">Belongs to the FYV10 family.</text>
</comment>
<dbReference type="GO" id="GO:0008270">
    <property type="term" value="F:zinc ion binding"/>
    <property type="evidence" value="ECO:0007669"/>
    <property type="project" value="UniProtKB-KW"/>
</dbReference>
<evidence type="ECO:0000259" key="9">
    <source>
        <dbReference type="PROSITE" id="PS51867"/>
    </source>
</evidence>
<reference evidence="10" key="1">
    <citation type="journal article" date="2021" name="Open Biol.">
        <title>Shared evolutionary footprints suggest mitochondrial oxidative damage underlies multiple complex I losses in fungi.</title>
        <authorList>
            <person name="Schikora-Tamarit M.A."/>
            <person name="Marcet-Houben M."/>
            <person name="Nosek J."/>
            <person name="Gabaldon T."/>
        </authorList>
    </citation>
    <scope>NUCLEOTIDE SEQUENCE</scope>
    <source>
        <strain evidence="10">CBS2887</strain>
    </source>
</reference>
<evidence type="ECO:0000313" key="11">
    <source>
        <dbReference type="Proteomes" id="UP000774326"/>
    </source>
</evidence>
<protein>
    <recommendedName>
        <fullName evidence="12">Protein fyv10</fullName>
    </recommendedName>
</protein>
<keyword evidence="5 7" id="KW-0863">Zinc-finger</keyword>
<dbReference type="InterPro" id="IPR045098">
    <property type="entry name" value="Fyv10_fam"/>
</dbReference>
<organism evidence="10 11">
    <name type="scientific">Wickerhamomyces pijperi</name>
    <name type="common">Yeast</name>
    <name type="synonym">Pichia pijperi</name>
    <dbReference type="NCBI Taxonomy" id="599730"/>
    <lineage>
        <taxon>Eukaryota</taxon>
        <taxon>Fungi</taxon>
        <taxon>Dikarya</taxon>
        <taxon>Ascomycota</taxon>
        <taxon>Saccharomycotina</taxon>
        <taxon>Saccharomycetes</taxon>
        <taxon>Phaffomycetales</taxon>
        <taxon>Wickerhamomycetaceae</taxon>
        <taxon>Wickerhamomyces</taxon>
    </lineage>
</organism>
<feature type="zinc finger region" description="RING-Gid-type" evidence="7">
    <location>
        <begin position="415"/>
        <end position="473"/>
    </location>
</feature>
<keyword evidence="4" id="KW-0479">Metal-binding</keyword>
<dbReference type="InterPro" id="IPR024964">
    <property type="entry name" value="CTLH/CRA"/>
</dbReference>
<evidence type="ECO:0000256" key="3">
    <source>
        <dbReference type="ARBA" id="ARBA00022490"/>
    </source>
</evidence>
<accession>A0A9P8TMP8</accession>
<dbReference type="PANTHER" id="PTHR12170">
    <property type="entry name" value="MACROPHAGE ERYTHROBLAST ATTACHER-RELATED"/>
    <property type="match status" value="1"/>
</dbReference>
<comment type="caution">
    <text evidence="10">The sequence shown here is derived from an EMBL/GenBank/DDBJ whole genome shotgun (WGS) entry which is preliminary data.</text>
</comment>
<dbReference type="OrthoDB" id="1933455at2759"/>
<evidence type="ECO:0000256" key="7">
    <source>
        <dbReference type="PROSITE-ProRule" id="PRU01215"/>
    </source>
</evidence>
<dbReference type="GO" id="GO:0061630">
    <property type="term" value="F:ubiquitin protein ligase activity"/>
    <property type="evidence" value="ECO:0007669"/>
    <property type="project" value="InterPro"/>
</dbReference>
<evidence type="ECO:0008006" key="12">
    <source>
        <dbReference type="Google" id="ProtNLM"/>
    </source>
</evidence>
<dbReference type="PROSITE" id="PS51867">
    <property type="entry name" value="ZF_RING_GID"/>
    <property type="match status" value="1"/>
</dbReference>
<dbReference type="GO" id="GO:0043161">
    <property type="term" value="P:proteasome-mediated ubiquitin-dependent protein catabolic process"/>
    <property type="evidence" value="ECO:0007669"/>
    <property type="project" value="InterPro"/>
</dbReference>
<evidence type="ECO:0000256" key="5">
    <source>
        <dbReference type="ARBA" id="ARBA00022771"/>
    </source>
</evidence>
<name>A0A9P8TMP8_WICPI</name>
<evidence type="ECO:0000256" key="4">
    <source>
        <dbReference type="ARBA" id="ARBA00022723"/>
    </source>
</evidence>
<keyword evidence="6" id="KW-0862">Zinc</keyword>
<dbReference type="InterPro" id="IPR044063">
    <property type="entry name" value="ZF_RING_GID"/>
</dbReference>
<dbReference type="Proteomes" id="UP000774326">
    <property type="component" value="Unassembled WGS sequence"/>
</dbReference>